<feature type="domain" description="Glucose-methanol-choline oxidoreductase N-terminal" evidence="8">
    <location>
        <begin position="260"/>
        <end position="274"/>
    </location>
</feature>
<evidence type="ECO:0000256" key="5">
    <source>
        <dbReference type="ARBA" id="ARBA00023002"/>
    </source>
</evidence>
<evidence type="ECO:0000256" key="4">
    <source>
        <dbReference type="ARBA" id="ARBA00022827"/>
    </source>
</evidence>
<dbReference type="Proteomes" id="UP001267407">
    <property type="component" value="Unassembled WGS sequence"/>
</dbReference>
<keyword evidence="5" id="KW-0560">Oxidoreductase</keyword>
<dbReference type="SUPFAM" id="SSF51905">
    <property type="entry name" value="FAD/NAD(P)-binding domain"/>
    <property type="match status" value="1"/>
</dbReference>
<dbReference type="PROSITE" id="PS00623">
    <property type="entry name" value="GMC_OXRED_1"/>
    <property type="match status" value="1"/>
</dbReference>
<dbReference type="RefSeq" id="WP_310965263.1">
    <property type="nucleotide sequence ID" value="NZ_JAVMBO010000003.1"/>
</dbReference>
<name>A0ABU2HBR8_9GAMM</name>
<evidence type="ECO:0000313" key="9">
    <source>
        <dbReference type="EMBL" id="MDS1308528.1"/>
    </source>
</evidence>
<feature type="domain" description="Glucose-methanol-choline oxidoreductase N-terminal" evidence="7">
    <location>
        <begin position="83"/>
        <end position="106"/>
    </location>
</feature>
<accession>A0ABU2HBR8</accession>
<evidence type="ECO:0000313" key="10">
    <source>
        <dbReference type="Proteomes" id="UP001267407"/>
    </source>
</evidence>
<dbReference type="Gene3D" id="3.30.560.10">
    <property type="entry name" value="Glucose Oxidase, domain 3"/>
    <property type="match status" value="1"/>
</dbReference>
<dbReference type="InterPro" id="IPR036188">
    <property type="entry name" value="FAD/NAD-bd_sf"/>
</dbReference>
<evidence type="ECO:0000256" key="6">
    <source>
        <dbReference type="RuleBase" id="RU003968"/>
    </source>
</evidence>
<comment type="cofactor">
    <cofactor evidence="1">
        <name>FAD</name>
        <dbReference type="ChEBI" id="CHEBI:57692"/>
    </cofactor>
</comment>
<dbReference type="InterPro" id="IPR007867">
    <property type="entry name" value="GMC_OxRtase_C"/>
</dbReference>
<keyword evidence="3 6" id="KW-0285">Flavoprotein</keyword>
<dbReference type="Pfam" id="PF00732">
    <property type="entry name" value="GMC_oxred_N"/>
    <property type="match status" value="1"/>
</dbReference>
<protein>
    <submittedName>
        <fullName evidence="9">GMC family oxidoreductase N-terminal domain-containing protein</fullName>
    </submittedName>
</protein>
<dbReference type="InterPro" id="IPR012132">
    <property type="entry name" value="GMC_OxRdtase"/>
</dbReference>
<dbReference type="PANTHER" id="PTHR11552">
    <property type="entry name" value="GLUCOSE-METHANOL-CHOLINE GMC OXIDOREDUCTASE"/>
    <property type="match status" value="1"/>
</dbReference>
<proteinExistence type="inferred from homology"/>
<dbReference type="SUPFAM" id="SSF54373">
    <property type="entry name" value="FAD-linked reductases, C-terminal domain"/>
    <property type="match status" value="1"/>
</dbReference>
<evidence type="ECO:0000256" key="3">
    <source>
        <dbReference type="ARBA" id="ARBA00022630"/>
    </source>
</evidence>
<gene>
    <name evidence="9" type="ORF">RKA07_00270</name>
</gene>
<keyword evidence="10" id="KW-1185">Reference proteome</keyword>
<evidence type="ECO:0000256" key="2">
    <source>
        <dbReference type="ARBA" id="ARBA00010790"/>
    </source>
</evidence>
<reference evidence="9" key="1">
    <citation type="submission" date="2023-09" db="EMBL/GenBank/DDBJ databases">
        <title>Marinobacter sediminicola sp. nov. and Marinobacter maritimum sp. nov., isolated from marine sediment.</title>
        <authorList>
            <person name="An J."/>
        </authorList>
    </citation>
    <scope>NUCLEOTIDE SEQUENCE</scope>
    <source>
        <strain evidence="9">F60267</strain>
    </source>
</reference>
<dbReference type="Gene3D" id="3.50.50.60">
    <property type="entry name" value="FAD/NAD(P)-binding domain"/>
    <property type="match status" value="1"/>
</dbReference>
<comment type="similarity">
    <text evidence="2 6">Belongs to the GMC oxidoreductase family.</text>
</comment>
<evidence type="ECO:0000256" key="1">
    <source>
        <dbReference type="ARBA" id="ARBA00001974"/>
    </source>
</evidence>
<evidence type="ECO:0000259" key="8">
    <source>
        <dbReference type="PROSITE" id="PS00624"/>
    </source>
</evidence>
<dbReference type="PROSITE" id="PS00624">
    <property type="entry name" value="GMC_OXRED_2"/>
    <property type="match status" value="1"/>
</dbReference>
<sequence>MQFDYVIVGGGSAGSVLAARLSEDPEKRVCLLEAGGDGKSLLVRMPALTVAMMPGKPVKMNNWAFTTVPQRGLNGRCGYQPRGRTLGGSSAINAMVYTRGNPRDYDRWAELGAEGWDWKGVLPYFRKSESNERGGSKLHGAAGPLHVADPSSPRSITKDWIAAGQACQLPLTDDFNGETQAGIGYYQVTQFHDSRRGQRCSAAAAYLHPVMDTRPNLKVITGAHATRVLFSGNKATGVEYRQGGKTLTIEAANEVILSAGAFQSPQLLMLSGIGPAAHLQQHGIPVIHDLPAVGQNLQDHPDVVLSYGVNTTDVFGVGVSGTFRLLGGMREWFSSGKGLLSTNFTEGGAFFSVDGVHDDWPNVQLHFVIARVEDHGRQIKPGYGISCHACILRPESRGHVALASSDPMAAPLIDPDFLGDERDAQLLLKAVRRTLQIMESEPVASRITRTFTARSTDSDEDLLEMIRNHCDTVYHPIGTCRMGSDQDSVVDTSLLVRGVEGLRVIDASVMPTLISGNTNAPTIMIAEKAAAEFFRD</sequence>
<dbReference type="Pfam" id="PF05199">
    <property type="entry name" value="GMC_oxred_C"/>
    <property type="match status" value="1"/>
</dbReference>
<dbReference type="EMBL" id="JAVMBO010000003">
    <property type="protein sequence ID" value="MDS1308528.1"/>
    <property type="molecule type" value="Genomic_DNA"/>
</dbReference>
<comment type="caution">
    <text evidence="9">The sequence shown here is derived from an EMBL/GenBank/DDBJ whole genome shotgun (WGS) entry which is preliminary data.</text>
</comment>
<dbReference type="PANTHER" id="PTHR11552:SF147">
    <property type="entry name" value="CHOLINE DEHYDROGENASE, MITOCHONDRIAL"/>
    <property type="match status" value="1"/>
</dbReference>
<dbReference type="InterPro" id="IPR000172">
    <property type="entry name" value="GMC_OxRdtase_N"/>
</dbReference>
<dbReference type="PIRSF" id="PIRSF000137">
    <property type="entry name" value="Alcohol_oxidase"/>
    <property type="match status" value="1"/>
</dbReference>
<evidence type="ECO:0000259" key="7">
    <source>
        <dbReference type="PROSITE" id="PS00623"/>
    </source>
</evidence>
<organism evidence="9 10">
    <name type="scientific">Marinobacter xiaoshiensis</name>
    <dbReference type="NCBI Taxonomy" id="3073652"/>
    <lineage>
        <taxon>Bacteria</taxon>
        <taxon>Pseudomonadati</taxon>
        <taxon>Pseudomonadota</taxon>
        <taxon>Gammaproteobacteria</taxon>
        <taxon>Pseudomonadales</taxon>
        <taxon>Marinobacteraceae</taxon>
        <taxon>Marinobacter</taxon>
    </lineage>
</organism>
<keyword evidence="4 6" id="KW-0274">FAD</keyword>